<dbReference type="EMBL" id="CP036278">
    <property type="protein sequence ID" value="QDU56423.1"/>
    <property type="molecule type" value="Genomic_DNA"/>
</dbReference>
<dbReference type="AlphaFoldDB" id="A0A518ANX2"/>
<sequence length="163" mass="18356">MGGNLFWATIAEVLMQLITYQRLTIDSHCENRFPLDAFWGMGIYSGAKTTGFVDWAPIQFSHRWVSWESICVAVGIYPAQRGGKTRPPADRCRSERLESSRGGQPGFDTERLVFCSLARRIARHLTTRRLINPFNSQKVTPTVLLGGFCRSFNRVPTPYAAGI</sequence>
<feature type="region of interest" description="Disordered" evidence="1">
    <location>
        <begin position="80"/>
        <end position="104"/>
    </location>
</feature>
<protein>
    <submittedName>
        <fullName evidence="2">Uncharacterized protein</fullName>
    </submittedName>
</protein>
<feature type="compositionally biased region" description="Basic and acidic residues" evidence="1">
    <location>
        <begin position="87"/>
        <end position="99"/>
    </location>
</feature>
<dbReference type="KEGG" id="amuc:Pan181_26320"/>
<evidence type="ECO:0000256" key="1">
    <source>
        <dbReference type="SAM" id="MobiDB-lite"/>
    </source>
</evidence>
<evidence type="ECO:0000313" key="3">
    <source>
        <dbReference type="Proteomes" id="UP000315750"/>
    </source>
</evidence>
<evidence type="ECO:0000313" key="2">
    <source>
        <dbReference type="EMBL" id="QDU56423.1"/>
    </source>
</evidence>
<dbReference type="Proteomes" id="UP000315750">
    <property type="component" value="Chromosome"/>
</dbReference>
<keyword evidence="3" id="KW-1185">Reference proteome</keyword>
<gene>
    <name evidence="2" type="ORF">Pan181_26320</name>
</gene>
<reference evidence="2 3" key="1">
    <citation type="submission" date="2019-02" db="EMBL/GenBank/DDBJ databases">
        <title>Deep-cultivation of Planctomycetes and their phenomic and genomic characterization uncovers novel biology.</title>
        <authorList>
            <person name="Wiegand S."/>
            <person name="Jogler M."/>
            <person name="Boedeker C."/>
            <person name="Pinto D."/>
            <person name="Vollmers J."/>
            <person name="Rivas-Marin E."/>
            <person name="Kohn T."/>
            <person name="Peeters S.H."/>
            <person name="Heuer A."/>
            <person name="Rast P."/>
            <person name="Oberbeckmann S."/>
            <person name="Bunk B."/>
            <person name="Jeske O."/>
            <person name="Meyerdierks A."/>
            <person name="Storesund J.E."/>
            <person name="Kallscheuer N."/>
            <person name="Luecker S."/>
            <person name="Lage O.M."/>
            <person name="Pohl T."/>
            <person name="Merkel B.J."/>
            <person name="Hornburger P."/>
            <person name="Mueller R.-W."/>
            <person name="Bruemmer F."/>
            <person name="Labrenz M."/>
            <person name="Spormann A.M."/>
            <person name="Op den Camp H."/>
            <person name="Overmann J."/>
            <person name="Amann R."/>
            <person name="Jetten M.S.M."/>
            <person name="Mascher T."/>
            <person name="Medema M.H."/>
            <person name="Devos D.P."/>
            <person name="Kaster A.-K."/>
            <person name="Ovreas L."/>
            <person name="Rohde M."/>
            <person name="Galperin M.Y."/>
            <person name="Jogler C."/>
        </authorList>
    </citation>
    <scope>NUCLEOTIDE SEQUENCE [LARGE SCALE GENOMIC DNA]</scope>
    <source>
        <strain evidence="2 3">Pan181</strain>
    </source>
</reference>
<proteinExistence type="predicted"/>
<organism evidence="2 3">
    <name type="scientific">Aeoliella mucimassa</name>
    <dbReference type="NCBI Taxonomy" id="2527972"/>
    <lineage>
        <taxon>Bacteria</taxon>
        <taxon>Pseudomonadati</taxon>
        <taxon>Planctomycetota</taxon>
        <taxon>Planctomycetia</taxon>
        <taxon>Pirellulales</taxon>
        <taxon>Lacipirellulaceae</taxon>
        <taxon>Aeoliella</taxon>
    </lineage>
</organism>
<accession>A0A518ANX2</accession>
<name>A0A518ANX2_9BACT</name>